<name>W1NIN5_AMBTC</name>
<accession>W1NIN5</accession>
<dbReference type="eggNOG" id="KOG1490">
    <property type="taxonomic scope" value="Eukaryota"/>
</dbReference>
<keyword evidence="3" id="KW-1185">Reference proteome</keyword>
<evidence type="ECO:0000259" key="1">
    <source>
        <dbReference type="Pfam" id="PF06858"/>
    </source>
</evidence>
<dbReference type="Gene3D" id="3.40.50.300">
    <property type="entry name" value="P-loop containing nucleotide triphosphate hydrolases"/>
    <property type="match status" value="1"/>
</dbReference>
<dbReference type="AlphaFoldDB" id="W1NIN5"/>
<evidence type="ECO:0000313" key="2">
    <source>
        <dbReference type="EMBL" id="ERM95316.1"/>
    </source>
</evidence>
<dbReference type="GO" id="GO:0003723">
    <property type="term" value="F:RNA binding"/>
    <property type="evidence" value="ECO:0000318"/>
    <property type="project" value="GO_Central"/>
</dbReference>
<dbReference type="SUPFAM" id="SSF52540">
    <property type="entry name" value="P-loop containing nucleoside triphosphate hydrolases"/>
    <property type="match status" value="1"/>
</dbReference>
<dbReference type="Gramene" id="ERM95316">
    <property type="protein sequence ID" value="ERM95316"/>
    <property type="gene ID" value="AMTR_s00008p00137370"/>
</dbReference>
<dbReference type="EMBL" id="KI397486">
    <property type="protein sequence ID" value="ERM95316.1"/>
    <property type="molecule type" value="Genomic_DNA"/>
</dbReference>
<sequence length="182" mass="20203">MARLCTLATNMEPTLQYVEKPRQCMACLPCINPSFNSLLVFGCSKARKTSFLKRIITCTLPFEVNSSVVSVGYTDYKYQVIEVSEHVLDGEEGERILGAITRLRAVVIFILDASGACCQGIAQQVSLFRRLRSCLVGKPISLVCKKIDLRPMANITGEDWDMLKQIEGEASCTLSSVRNPLF</sequence>
<dbReference type="GO" id="GO:0005525">
    <property type="term" value="F:GTP binding"/>
    <property type="evidence" value="ECO:0007669"/>
    <property type="project" value="InterPro"/>
</dbReference>
<dbReference type="InterPro" id="IPR027417">
    <property type="entry name" value="P-loop_NTPase"/>
</dbReference>
<evidence type="ECO:0000313" key="3">
    <source>
        <dbReference type="Proteomes" id="UP000017836"/>
    </source>
</evidence>
<protein>
    <recommendedName>
        <fullName evidence="1">Nucleolar GTP-binding protein 1 Rossman-fold domain-containing protein</fullName>
    </recommendedName>
</protein>
<feature type="domain" description="Nucleolar GTP-binding protein 1 Rossman-fold" evidence="1">
    <location>
        <begin position="99"/>
        <end position="148"/>
    </location>
</feature>
<organism evidence="2 3">
    <name type="scientific">Amborella trichopoda</name>
    <dbReference type="NCBI Taxonomy" id="13333"/>
    <lineage>
        <taxon>Eukaryota</taxon>
        <taxon>Viridiplantae</taxon>
        <taxon>Streptophyta</taxon>
        <taxon>Embryophyta</taxon>
        <taxon>Tracheophyta</taxon>
        <taxon>Spermatophyta</taxon>
        <taxon>Magnoliopsida</taxon>
        <taxon>Amborellales</taxon>
        <taxon>Amborellaceae</taxon>
        <taxon>Amborella</taxon>
    </lineage>
</organism>
<dbReference type="HOGENOM" id="CLU_1483934_0_0_1"/>
<dbReference type="Proteomes" id="UP000017836">
    <property type="component" value="Unassembled WGS sequence"/>
</dbReference>
<gene>
    <name evidence="2" type="ORF">AMTR_s00008p00137370</name>
</gene>
<dbReference type="Pfam" id="PF06858">
    <property type="entry name" value="NOG1"/>
    <property type="match status" value="1"/>
</dbReference>
<reference evidence="3" key="1">
    <citation type="journal article" date="2013" name="Science">
        <title>The Amborella genome and the evolution of flowering plants.</title>
        <authorList>
            <consortium name="Amborella Genome Project"/>
        </authorList>
    </citation>
    <scope>NUCLEOTIDE SEQUENCE [LARGE SCALE GENOMIC DNA]</scope>
</reference>
<dbReference type="GO" id="GO:0005730">
    <property type="term" value="C:nucleolus"/>
    <property type="evidence" value="ECO:0000318"/>
    <property type="project" value="GO_Central"/>
</dbReference>
<dbReference type="InterPro" id="IPR010674">
    <property type="entry name" value="NOG1_Rossman_fold_dom"/>
</dbReference>
<dbReference type="STRING" id="13333.W1NIN5"/>
<dbReference type="PANTHER" id="PTHR45759">
    <property type="entry name" value="NUCLEOLAR GTP-BINDING PROTEIN 1"/>
    <property type="match status" value="1"/>
</dbReference>
<dbReference type="GO" id="GO:0042273">
    <property type="term" value="P:ribosomal large subunit biogenesis"/>
    <property type="evidence" value="ECO:0000318"/>
    <property type="project" value="GO_Central"/>
</dbReference>
<proteinExistence type="predicted"/>
<dbReference type="OMA" id="RPMANIT"/>
<dbReference type="GO" id="GO:0003924">
    <property type="term" value="F:GTPase activity"/>
    <property type="evidence" value="ECO:0000318"/>
    <property type="project" value="GO_Central"/>
</dbReference>